<dbReference type="Gene3D" id="2.170.150.20">
    <property type="entry name" value="Peptide methionine sulfoxide reductase"/>
    <property type="match status" value="1"/>
</dbReference>
<proteinExistence type="predicted"/>
<dbReference type="InterPro" id="IPR028427">
    <property type="entry name" value="Met_Sox_Rdtase_MsrB"/>
</dbReference>
<dbReference type="GO" id="GO:0033743">
    <property type="term" value="F:peptide-methionine (R)-S-oxide reductase activity"/>
    <property type="evidence" value="ECO:0007669"/>
    <property type="project" value="UniProtKB-EC"/>
</dbReference>
<sequence length="140" mass="15922">MDYEVVRSEAEWREQLTEDEYAILREGGTERPHSHPLSQDYRAGEFLCKGCGLCVYVSRWREQVDKGWVFFRHAQPDTVLMAIDGPEEAYGQAGMGLESLTNIEAHCRRCSSHLGHILIVERKLLHCINGTALTFEPAEA</sequence>
<evidence type="ECO:0000259" key="4">
    <source>
        <dbReference type="PROSITE" id="PS51790"/>
    </source>
</evidence>
<dbReference type="InterPro" id="IPR002579">
    <property type="entry name" value="Met_Sox_Rdtase_MsrB_dom"/>
</dbReference>
<dbReference type="GO" id="GO:0006979">
    <property type="term" value="P:response to oxidative stress"/>
    <property type="evidence" value="ECO:0007669"/>
    <property type="project" value="InterPro"/>
</dbReference>
<dbReference type="SUPFAM" id="SSF51316">
    <property type="entry name" value="Mss4-like"/>
    <property type="match status" value="1"/>
</dbReference>
<dbReference type="EMBL" id="CP064942">
    <property type="protein sequence ID" value="QPH52630.1"/>
    <property type="molecule type" value="Genomic_DNA"/>
</dbReference>
<organism evidence="5 6">
    <name type="scientific">Pontivivens ytuae</name>
    <dbReference type="NCBI Taxonomy" id="2789856"/>
    <lineage>
        <taxon>Bacteria</taxon>
        <taxon>Pseudomonadati</taxon>
        <taxon>Pseudomonadota</taxon>
        <taxon>Alphaproteobacteria</taxon>
        <taxon>Rhodobacterales</taxon>
        <taxon>Paracoccaceae</taxon>
        <taxon>Pontivivens</taxon>
    </lineage>
</organism>
<reference evidence="5 6" key="1">
    <citation type="submission" date="2020-11" db="EMBL/GenBank/DDBJ databases">
        <title>Description of Pontivivens ytuae sp. nov. isolated from deep sea sediment of Mariana Trench.</title>
        <authorList>
            <person name="Wang Z."/>
            <person name="Sun Q.-L."/>
            <person name="Xu X.-D."/>
            <person name="Tang Y.-Z."/>
            <person name="Zhang J."/>
        </authorList>
    </citation>
    <scope>NUCLEOTIDE SEQUENCE [LARGE SCALE GENOMIC DNA]</scope>
    <source>
        <strain evidence="5 6">MT2928</strain>
    </source>
</reference>
<feature type="domain" description="MsrB" evidence="4">
    <location>
        <begin position="9"/>
        <end position="138"/>
    </location>
</feature>
<dbReference type="RefSeq" id="WP_196101841.1">
    <property type="nucleotide sequence ID" value="NZ_CP064942.1"/>
</dbReference>
<dbReference type="KEGG" id="poz:I0K15_12495"/>
<dbReference type="PROSITE" id="PS51790">
    <property type="entry name" value="MSRB"/>
    <property type="match status" value="1"/>
</dbReference>
<gene>
    <name evidence="5" type="ORF">I0K15_12495</name>
</gene>
<dbReference type="Pfam" id="PF01641">
    <property type="entry name" value="SelR"/>
    <property type="match status" value="1"/>
</dbReference>
<dbReference type="PANTHER" id="PTHR10173:SF57">
    <property type="entry name" value="PEPTIDE-METHIONINE (R)-S-OXIDE REDUCTASE"/>
    <property type="match status" value="1"/>
</dbReference>
<keyword evidence="2" id="KW-0560">Oxidoreductase</keyword>
<dbReference type="EC" id="1.8.4.12" evidence="1"/>
<dbReference type="AlphaFoldDB" id="A0A7S9LPL0"/>
<comment type="catalytic activity">
    <reaction evidence="3">
        <text>L-methionyl-[protein] + [thioredoxin]-disulfide + H2O = L-methionyl-(R)-S-oxide-[protein] + [thioredoxin]-dithiol</text>
        <dbReference type="Rhea" id="RHEA:24164"/>
        <dbReference type="Rhea" id="RHEA-COMP:10698"/>
        <dbReference type="Rhea" id="RHEA-COMP:10700"/>
        <dbReference type="Rhea" id="RHEA-COMP:12313"/>
        <dbReference type="Rhea" id="RHEA-COMP:12314"/>
        <dbReference type="ChEBI" id="CHEBI:15377"/>
        <dbReference type="ChEBI" id="CHEBI:16044"/>
        <dbReference type="ChEBI" id="CHEBI:29950"/>
        <dbReference type="ChEBI" id="CHEBI:45764"/>
        <dbReference type="ChEBI" id="CHEBI:50058"/>
        <dbReference type="EC" id="1.8.4.12"/>
    </reaction>
</comment>
<dbReference type="GO" id="GO:0030091">
    <property type="term" value="P:protein repair"/>
    <property type="evidence" value="ECO:0007669"/>
    <property type="project" value="InterPro"/>
</dbReference>
<dbReference type="InterPro" id="IPR011057">
    <property type="entry name" value="Mss4-like_sf"/>
</dbReference>
<evidence type="ECO:0000313" key="5">
    <source>
        <dbReference type="EMBL" id="QPH52630.1"/>
    </source>
</evidence>
<accession>A0A7S9LPL0</accession>
<keyword evidence="6" id="KW-1185">Reference proteome</keyword>
<evidence type="ECO:0000256" key="2">
    <source>
        <dbReference type="ARBA" id="ARBA00023002"/>
    </source>
</evidence>
<evidence type="ECO:0000313" key="6">
    <source>
        <dbReference type="Proteomes" id="UP000594800"/>
    </source>
</evidence>
<evidence type="ECO:0000256" key="3">
    <source>
        <dbReference type="ARBA" id="ARBA00048488"/>
    </source>
</evidence>
<evidence type="ECO:0000256" key="1">
    <source>
        <dbReference type="ARBA" id="ARBA00012499"/>
    </source>
</evidence>
<protein>
    <recommendedName>
        <fullName evidence="1">peptide-methionine (R)-S-oxide reductase</fullName>
        <ecNumber evidence="1">1.8.4.12</ecNumber>
    </recommendedName>
</protein>
<dbReference type="GO" id="GO:0005737">
    <property type="term" value="C:cytoplasm"/>
    <property type="evidence" value="ECO:0007669"/>
    <property type="project" value="TreeGrafter"/>
</dbReference>
<dbReference type="Proteomes" id="UP000594800">
    <property type="component" value="Chromosome"/>
</dbReference>
<dbReference type="PANTHER" id="PTHR10173">
    <property type="entry name" value="METHIONINE SULFOXIDE REDUCTASE"/>
    <property type="match status" value="1"/>
</dbReference>
<name>A0A7S9LPL0_9RHOB</name>